<sequence length="201" mass="21952">MDTPISSLSIAWIGILFAPPVAIGTFFITSRHRPAAMRRLSMTCVLLMALVAAAACLDVSFTSVTANTVCWSAAYFSYCFLAISAWRLRRLAVRIPVLMVAALPVAVGYLLGTVGMLGLMFILDDYTRPPMQTTDIAHGLECRVTSWGMAASDSGYTVHIYRHWALIPLLEREVARIVINQSNPQAGLQSASCDDALKLIR</sequence>
<proteinExistence type="predicted"/>
<organism evidence="2 3">
    <name type="scientific">Pelomonas candidula</name>
    <dbReference type="NCBI Taxonomy" id="3299025"/>
    <lineage>
        <taxon>Bacteria</taxon>
        <taxon>Pseudomonadati</taxon>
        <taxon>Pseudomonadota</taxon>
        <taxon>Betaproteobacteria</taxon>
        <taxon>Burkholderiales</taxon>
        <taxon>Sphaerotilaceae</taxon>
        <taxon>Roseateles</taxon>
    </lineage>
</organism>
<dbReference type="Proteomes" id="UP001606134">
    <property type="component" value="Unassembled WGS sequence"/>
</dbReference>
<feature type="transmembrane region" description="Helical" evidence="1">
    <location>
        <begin position="40"/>
        <end position="60"/>
    </location>
</feature>
<accession>A0ABW7H902</accession>
<keyword evidence="3" id="KW-1185">Reference proteome</keyword>
<feature type="transmembrane region" description="Helical" evidence="1">
    <location>
        <begin position="98"/>
        <end position="123"/>
    </location>
</feature>
<reference evidence="2 3" key="1">
    <citation type="submission" date="2024-08" db="EMBL/GenBank/DDBJ databases">
        <authorList>
            <person name="Lu H."/>
        </authorList>
    </citation>
    <scope>NUCLEOTIDE SEQUENCE [LARGE SCALE GENOMIC DNA]</scope>
    <source>
        <strain evidence="2 3">BYS78W</strain>
    </source>
</reference>
<name>A0ABW7H902_9BURK</name>
<evidence type="ECO:0000313" key="3">
    <source>
        <dbReference type="Proteomes" id="UP001606134"/>
    </source>
</evidence>
<feature type="transmembrane region" description="Helical" evidence="1">
    <location>
        <begin position="66"/>
        <end position="86"/>
    </location>
</feature>
<dbReference type="EMBL" id="JBIGIC010000003">
    <property type="protein sequence ID" value="MFG6486381.1"/>
    <property type="molecule type" value="Genomic_DNA"/>
</dbReference>
<dbReference type="RefSeq" id="WP_394407397.1">
    <property type="nucleotide sequence ID" value="NZ_JBIGIC010000003.1"/>
</dbReference>
<feature type="transmembrane region" description="Helical" evidence="1">
    <location>
        <begin position="6"/>
        <end position="28"/>
    </location>
</feature>
<protein>
    <submittedName>
        <fullName evidence="2">Uncharacterized protein</fullName>
    </submittedName>
</protein>
<keyword evidence="1" id="KW-0472">Membrane</keyword>
<evidence type="ECO:0000313" key="2">
    <source>
        <dbReference type="EMBL" id="MFG6486381.1"/>
    </source>
</evidence>
<gene>
    <name evidence="2" type="ORF">ACG04R_06845</name>
</gene>
<keyword evidence="1" id="KW-1133">Transmembrane helix</keyword>
<comment type="caution">
    <text evidence="2">The sequence shown here is derived from an EMBL/GenBank/DDBJ whole genome shotgun (WGS) entry which is preliminary data.</text>
</comment>
<evidence type="ECO:0000256" key="1">
    <source>
        <dbReference type="SAM" id="Phobius"/>
    </source>
</evidence>
<keyword evidence="1" id="KW-0812">Transmembrane</keyword>